<dbReference type="Pfam" id="PF13205">
    <property type="entry name" value="Big_5"/>
    <property type="match status" value="1"/>
</dbReference>
<evidence type="ECO:0000313" key="5">
    <source>
        <dbReference type="EMBL" id="GED56770.1"/>
    </source>
</evidence>
<feature type="region of interest" description="Disordered" evidence="2">
    <location>
        <begin position="561"/>
        <end position="584"/>
    </location>
</feature>
<keyword evidence="1 3" id="KW-0732">Signal</keyword>
<dbReference type="InterPro" id="IPR032812">
    <property type="entry name" value="SbsA_Ig"/>
</dbReference>
<dbReference type="GeneID" id="87585552"/>
<organism evidence="6 7">
    <name type="scientific">Brevibacillus formosus</name>
    <dbReference type="NCBI Taxonomy" id="54913"/>
    <lineage>
        <taxon>Bacteria</taxon>
        <taxon>Bacillati</taxon>
        <taxon>Bacillota</taxon>
        <taxon>Bacilli</taxon>
        <taxon>Bacillales</taxon>
        <taxon>Paenibacillaceae</taxon>
        <taxon>Brevibacillus</taxon>
    </lineage>
</organism>
<dbReference type="RefSeq" id="WP_047069780.1">
    <property type="nucleotide sequence ID" value="NZ_BJOL01000005.1"/>
</dbReference>
<dbReference type="OrthoDB" id="2476827at2"/>
<accession>A0A837KPT4</accession>
<evidence type="ECO:0000313" key="6">
    <source>
        <dbReference type="EMBL" id="KLH98995.1"/>
    </source>
</evidence>
<evidence type="ECO:0000313" key="8">
    <source>
        <dbReference type="Proteomes" id="UP000319498"/>
    </source>
</evidence>
<feature type="signal peptide" evidence="3">
    <location>
        <begin position="1"/>
        <end position="24"/>
    </location>
</feature>
<dbReference type="InterPro" id="IPR014755">
    <property type="entry name" value="Cu-Rt/internalin_Ig-like"/>
</dbReference>
<feature type="chain" id="PRO_5032766000" description="SbsA Ig-like domain-containing protein" evidence="3">
    <location>
        <begin position="25"/>
        <end position="779"/>
    </location>
</feature>
<dbReference type="AlphaFoldDB" id="A0A837KPT4"/>
<protein>
    <recommendedName>
        <fullName evidence="4">SbsA Ig-like domain-containing protein</fullName>
    </recommendedName>
</protein>
<evidence type="ECO:0000313" key="7">
    <source>
        <dbReference type="Proteomes" id="UP000035218"/>
    </source>
</evidence>
<evidence type="ECO:0000256" key="2">
    <source>
        <dbReference type="SAM" id="MobiDB-lite"/>
    </source>
</evidence>
<keyword evidence="8" id="KW-1185">Reference proteome</keyword>
<evidence type="ECO:0000259" key="4">
    <source>
        <dbReference type="Pfam" id="PF13205"/>
    </source>
</evidence>
<feature type="compositionally biased region" description="Polar residues" evidence="2">
    <location>
        <begin position="575"/>
        <end position="584"/>
    </location>
</feature>
<evidence type="ECO:0000256" key="3">
    <source>
        <dbReference type="SAM" id="SignalP"/>
    </source>
</evidence>
<reference evidence="5 8" key="2">
    <citation type="submission" date="2019-06" db="EMBL/GenBank/DDBJ databases">
        <title>Whole genome shotgun sequence of Brevibacillus formosus NBRC 15716.</title>
        <authorList>
            <person name="Hosoyama A."/>
            <person name="Uohara A."/>
            <person name="Ohji S."/>
            <person name="Ichikawa N."/>
        </authorList>
    </citation>
    <scope>NUCLEOTIDE SEQUENCE [LARGE SCALE GENOMIC DNA]</scope>
    <source>
        <strain evidence="5 8">NBRC 15716</strain>
    </source>
</reference>
<feature type="domain" description="SbsA Ig-like" evidence="4">
    <location>
        <begin position="566"/>
        <end position="667"/>
    </location>
</feature>
<reference evidence="6 7" key="1">
    <citation type="submission" date="2015-05" db="EMBL/GenBank/DDBJ databases">
        <title>Genome sequencing project for genomic taxonomy and phylogenomics of Bacillus-like bacteria.</title>
        <authorList>
            <person name="Liu B."/>
            <person name="Wang J."/>
            <person name="Zhu Y."/>
            <person name="Liu G."/>
            <person name="Chen Q."/>
            <person name="Chen Z."/>
            <person name="Lan J."/>
            <person name="Che J."/>
            <person name="Ge C."/>
            <person name="Shi H."/>
            <person name="Pan Z."/>
            <person name="Liu X."/>
        </authorList>
    </citation>
    <scope>NUCLEOTIDE SEQUENCE [LARGE SCALE GENOMIC DNA]</scope>
    <source>
        <strain evidence="6 7">DSM 9885</strain>
    </source>
</reference>
<dbReference type="EMBL" id="LDCN01000003">
    <property type="protein sequence ID" value="KLH98995.1"/>
    <property type="molecule type" value="Genomic_DNA"/>
</dbReference>
<dbReference type="Proteomes" id="UP000035218">
    <property type="component" value="Unassembled WGS sequence"/>
</dbReference>
<evidence type="ECO:0000256" key="1">
    <source>
        <dbReference type="ARBA" id="ARBA00022729"/>
    </source>
</evidence>
<gene>
    <name evidence="6" type="ORF">AA984_10765</name>
    <name evidence="5" type="ORF">BFO01nite_09020</name>
</gene>
<sequence length="779" mass="80749">MNKKVVLSVLSTAVVASMATSAFAAPKAGIYMGGNVKKYYSTDVVLNMTKEARKSYLENVRLAGPNAVVQVDNQGRGAFLQEILDEGRAKAYEEKLVKEDFIDLYDVVTLDGTIKGTEDAKSKVDPAPTGDLKVDSVSAVDALTLQVKFNKEVRLDSAQDPANYKLNGAAIPGGTATKYELQADKKTVLITLPFANKLANNSTYLMSVSGVIGVDQKPLAAAFNQAISFNDTTAPTLGAVTYEDINTAKVSFSEPMIQLAGASIRIYDETGADVTATGLEPVVDASGFAIANGGKTITLDLTNAVANKAYTVKVYGAVDASGIGAGTKTFTVTKTSSDITKPLATTIAATGLDTFKITFNEKVVKDAANGGRYGTVSIDNQTAFDLVQGGSVAALTLNETGTELTVKLSAPLTGGLHTVAVNNFVDASLNKQTTAFSKLVNFAADVTAPKVTGTTVQTVGGADSIIVSFDEEIKKASPVPANAITGGKVVSENVEYAVPAFGASTNLYDPDGDGKSNMLSIALPAGSKSGAYTVTLAAGVVEDLAGVDNASGSLTFTYNPTTSSSKPKVVDTDDNPNNGASGVTAQAVGAPNEITVAFSKEVTDATALNVANYTVDGEQVFEKAVFVGDKKTVKLTLKPEAIKATASYSFQVKNVADAAGNVMDTVTFIQPFTETVTPTIKSAAVAGVDSLSITFSESMDAASLTDNNDFELLIGGVKAAGTLSVTGSGTTYTVTRDTYFTPDDLNKDIQIKVLPTTNATDASAIKNALKGDVVVPVSK</sequence>
<proteinExistence type="predicted"/>
<dbReference type="EMBL" id="BJOL01000005">
    <property type="protein sequence ID" value="GED56770.1"/>
    <property type="molecule type" value="Genomic_DNA"/>
</dbReference>
<name>A0A837KPT4_9BACL</name>
<dbReference type="Gene3D" id="2.60.40.1220">
    <property type="match status" value="5"/>
</dbReference>
<dbReference type="Proteomes" id="UP000319498">
    <property type="component" value="Unassembled WGS sequence"/>
</dbReference>
<comment type="caution">
    <text evidence="6">The sequence shown here is derived from an EMBL/GenBank/DDBJ whole genome shotgun (WGS) entry which is preliminary data.</text>
</comment>